<dbReference type="OMA" id="RIWEEMA"/>
<feature type="domain" description="EF-hand" evidence="7">
    <location>
        <begin position="138"/>
        <end position="173"/>
    </location>
</feature>
<dbReference type="Gene3D" id="1.10.238.10">
    <property type="entry name" value="EF-hand"/>
    <property type="match status" value="3"/>
</dbReference>
<dbReference type="OrthoDB" id="26525at2759"/>
<dbReference type="GO" id="GO:0005509">
    <property type="term" value="F:calcium ion binding"/>
    <property type="evidence" value="ECO:0007669"/>
    <property type="project" value="InterPro"/>
</dbReference>
<dbReference type="GO" id="GO:0016460">
    <property type="term" value="C:myosin II complex"/>
    <property type="evidence" value="ECO:0007669"/>
    <property type="project" value="TreeGrafter"/>
</dbReference>
<keyword evidence="4" id="KW-0677">Repeat</keyword>
<dbReference type="InterPro" id="IPR002048">
    <property type="entry name" value="EF_hand_dom"/>
</dbReference>
<dbReference type="InterPro" id="IPR018247">
    <property type="entry name" value="EF_Hand_1_Ca_BS"/>
</dbReference>
<dbReference type="Pfam" id="PF13499">
    <property type="entry name" value="EF-hand_7"/>
    <property type="match status" value="1"/>
</dbReference>
<dbReference type="EMBL" id="CAJNNV010030632">
    <property type="protein sequence ID" value="CAE8633105.1"/>
    <property type="molecule type" value="Genomic_DNA"/>
</dbReference>
<evidence type="ECO:0000256" key="4">
    <source>
        <dbReference type="ARBA" id="ARBA00022737"/>
    </source>
</evidence>
<keyword evidence="9" id="KW-1185">Reference proteome</keyword>
<organism evidence="8 9">
    <name type="scientific">Polarella glacialis</name>
    <name type="common">Dinoflagellate</name>
    <dbReference type="NCBI Taxonomy" id="89957"/>
    <lineage>
        <taxon>Eukaryota</taxon>
        <taxon>Sar</taxon>
        <taxon>Alveolata</taxon>
        <taxon>Dinophyceae</taxon>
        <taxon>Suessiales</taxon>
        <taxon>Suessiaceae</taxon>
        <taxon>Polarella</taxon>
    </lineage>
</organism>
<gene>
    <name evidence="8" type="ORF">PGLA1383_LOCUS49019</name>
</gene>
<dbReference type="FunFam" id="1.10.238.10:FF:000003">
    <property type="entry name" value="Calmodulin A"/>
    <property type="match status" value="1"/>
</dbReference>
<dbReference type="AlphaFoldDB" id="A0A813H6A2"/>
<dbReference type="SMART" id="SM00054">
    <property type="entry name" value="EFh"/>
    <property type="match status" value="5"/>
</dbReference>
<keyword evidence="3" id="KW-0479">Metal-binding</keyword>
<feature type="domain" description="EF-hand" evidence="7">
    <location>
        <begin position="51"/>
        <end position="86"/>
    </location>
</feature>
<keyword evidence="6" id="KW-0007">Acetylation</keyword>
<feature type="domain" description="EF-hand" evidence="7">
    <location>
        <begin position="223"/>
        <end position="258"/>
    </location>
</feature>
<proteinExistence type="inferred from homology"/>
<evidence type="ECO:0000313" key="9">
    <source>
        <dbReference type="Proteomes" id="UP000654075"/>
    </source>
</evidence>
<evidence type="ECO:0000256" key="2">
    <source>
        <dbReference type="ARBA" id="ARBA00020786"/>
    </source>
</evidence>
<dbReference type="PANTHER" id="PTHR23048">
    <property type="entry name" value="MYOSIN LIGHT CHAIN 1, 3"/>
    <property type="match status" value="1"/>
</dbReference>
<evidence type="ECO:0000259" key="7">
    <source>
        <dbReference type="PROSITE" id="PS50222"/>
    </source>
</evidence>
<evidence type="ECO:0000313" key="8">
    <source>
        <dbReference type="EMBL" id="CAE8633105.1"/>
    </source>
</evidence>
<evidence type="ECO:0000256" key="6">
    <source>
        <dbReference type="ARBA" id="ARBA00022990"/>
    </source>
</evidence>
<dbReference type="SUPFAM" id="SSF47473">
    <property type="entry name" value="EF-hand"/>
    <property type="match status" value="2"/>
</dbReference>
<dbReference type="CDD" id="cd00051">
    <property type="entry name" value="EFh"/>
    <property type="match status" value="2"/>
</dbReference>
<dbReference type="PROSITE" id="PS00018">
    <property type="entry name" value="EF_HAND_1"/>
    <property type="match status" value="3"/>
</dbReference>
<evidence type="ECO:0000256" key="5">
    <source>
        <dbReference type="ARBA" id="ARBA00022837"/>
    </source>
</evidence>
<reference evidence="8" key="1">
    <citation type="submission" date="2021-02" db="EMBL/GenBank/DDBJ databases">
        <authorList>
            <person name="Dougan E. K."/>
            <person name="Rhodes N."/>
            <person name="Thang M."/>
            <person name="Chan C."/>
        </authorList>
    </citation>
    <scope>NUCLEOTIDE SEQUENCE</scope>
</reference>
<dbReference type="Proteomes" id="UP000654075">
    <property type="component" value="Unassembled WGS sequence"/>
</dbReference>
<dbReference type="InterPro" id="IPR050230">
    <property type="entry name" value="CALM/Myosin/TropC-like"/>
</dbReference>
<comment type="similarity">
    <text evidence="1">Belongs to the centrin family.</text>
</comment>
<name>A0A813H6A2_POLGL</name>
<feature type="domain" description="EF-hand" evidence="7">
    <location>
        <begin position="15"/>
        <end position="50"/>
    </location>
</feature>
<keyword evidence="5" id="KW-0106">Calcium</keyword>
<sequence length="462" mass="51810">MPIADIDYREYFAPEKLAELQVTFNKFDSSGDGSLGADELFNMFKKLGKSLTKSQLKEVMKEVDFDGSGEVEFEELCILEIKMSRPRPRADLINYREFLDEKLIRRLEELFVRNDPDCKGVIGPVEVERIMEILGCKATSEEVEDVWTDGDKNGSGLIDFAAFASFWAVVTKTRKRTNYREFLTREDVLEMRRSFAEASTRPGGDNITRGELDLLFRKMGFPLKKHQLTALMRDFDSDGSGDIDFEEFCVMMLRLKGGRRLRKISPATHFCEDLWKNENFTVKELQKSGFGLTHFKQVGIPVGQIIQDIPVTALEMRRSEYTASELRRGGMGAAELRSCGFSLAELRVAGFSDSVLRQTNGTLRKCLGSGDLSVLPQQKPVLVPGIGTKSSAIQWLASPAKWTSVPRPVTPRIREHTDWRPLLSKASRPQTAAETSMAVGTVGLGDCEPRPATAGNIFKPNL</sequence>
<accession>A0A813H6A2</accession>
<evidence type="ECO:0000256" key="3">
    <source>
        <dbReference type="ARBA" id="ARBA00022723"/>
    </source>
</evidence>
<dbReference type="InterPro" id="IPR011992">
    <property type="entry name" value="EF-hand-dom_pair"/>
</dbReference>
<dbReference type="Pfam" id="PF13833">
    <property type="entry name" value="EF-hand_8"/>
    <property type="match status" value="1"/>
</dbReference>
<dbReference type="PROSITE" id="PS50222">
    <property type="entry name" value="EF_HAND_2"/>
    <property type="match status" value="5"/>
</dbReference>
<feature type="domain" description="EF-hand" evidence="7">
    <location>
        <begin position="102"/>
        <end position="137"/>
    </location>
</feature>
<comment type="caution">
    <text evidence="8">The sequence shown here is derived from an EMBL/GenBank/DDBJ whole genome shotgun (WGS) entry which is preliminary data.</text>
</comment>
<dbReference type="FunFam" id="1.10.238.10:FF:000178">
    <property type="entry name" value="Calmodulin-2 A"/>
    <property type="match status" value="1"/>
</dbReference>
<evidence type="ECO:0000256" key="1">
    <source>
        <dbReference type="ARBA" id="ARBA00005253"/>
    </source>
</evidence>
<dbReference type="PANTHER" id="PTHR23048:SF0">
    <property type="entry name" value="CALMODULIN LIKE 3"/>
    <property type="match status" value="1"/>
</dbReference>
<protein>
    <recommendedName>
        <fullName evidence="2">Calmodulin</fullName>
    </recommendedName>
</protein>